<evidence type="ECO:0000313" key="2">
    <source>
        <dbReference type="EMBL" id="KAF9475167.1"/>
    </source>
</evidence>
<feature type="region of interest" description="Disordered" evidence="1">
    <location>
        <begin position="72"/>
        <end position="97"/>
    </location>
</feature>
<gene>
    <name evidence="2" type="ORF">BDN70DRAFT_271162</name>
</gene>
<reference evidence="2" key="1">
    <citation type="submission" date="2020-11" db="EMBL/GenBank/DDBJ databases">
        <authorList>
            <consortium name="DOE Joint Genome Institute"/>
            <person name="Ahrendt S."/>
            <person name="Riley R."/>
            <person name="Andreopoulos W."/>
            <person name="Labutti K."/>
            <person name="Pangilinan J."/>
            <person name="Ruiz-Duenas F.J."/>
            <person name="Barrasa J.M."/>
            <person name="Sanchez-Garcia M."/>
            <person name="Camarero S."/>
            <person name="Miyauchi S."/>
            <person name="Serrano A."/>
            <person name="Linde D."/>
            <person name="Babiker R."/>
            <person name="Drula E."/>
            <person name="Ayuso-Fernandez I."/>
            <person name="Pacheco R."/>
            <person name="Padilla G."/>
            <person name="Ferreira P."/>
            <person name="Barriuso J."/>
            <person name="Kellner H."/>
            <person name="Castanera R."/>
            <person name="Alfaro M."/>
            <person name="Ramirez L."/>
            <person name="Pisabarro A.G."/>
            <person name="Kuo A."/>
            <person name="Tritt A."/>
            <person name="Lipzen A."/>
            <person name="He G."/>
            <person name="Yan M."/>
            <person name="Ng V."/>
            <person name="Cullen D."/>
            <person name="Martin F."/>
            <person name="Rosso M.-N."/>
            <person name="Henrissat B."/>
            <person name="Hibbett D."/>
            <person name="Martinez A.T."/>
            <person name="Grigoriev I.V."/>
        </authorList>
    </citation>
    <scope>NUCLEOTIDE SEQUENCE</scope>
    <source>
        <strain evidence="2">CIRM-BRFM 674</strain>
    </source>
</reference>
<proteinExistence type="predicted"/>
<dbReference type="Proteomes" id="UP000807469">
    <property type="component" value="Unassembled WGS sequence"/>
</dbReference>
<evidence type="ECO:0000313" key="3">
    <source>
        <dbReference type="Proteomes" id="UP000807469"/>
    </source>
</evidence>
<keyword evidence="3" id="KW-1185">Reference proteome</keyword>
<dbReference type="AlphaFoldDB" id="A0A9P5YT94"/>
<dbReference type="EMBL" id="MU155344">
    <property type="protein sequence ID" value="KAF9475167.1"/>
    <property type="molecule type" value="Genomic_DNA"/>
</dbReference>
<sequence length="110" mass="12350">MPRVRPRHASHDPSPSPSSSHLRPRTHLFGSSISEPHPLRSHHYPHLSLSIPSTSLLAPSSLSRHPLVITLAQSRPRPRPHPPPTSTHIPPSFTLPYSSLHRIPHTFNHR</sequence>
<protein>
    <submittedName>
        <fullName evidence="2">Uncharacterized protein</fullName>
    </submittedName>
</protein>
<evidence type="ECO:0000256" key="1">
    <source>
        <dbReference type="SAM" id="MobiDB-lite"/>
    </source>
</evidence>
<organism evidence="2 3">
    <name type="scientific">Pholiota conissans</name>
    <dbReference type="NCBI Taxonomy" id="109636"/>
    <lineage>
        <taxon>Eukaryota</taxon>
        <taxon>Fungi</taxon>
        <taxon>Dikarya</taxon>
        <taxon>Basidiomycota</taxon>
        <taxon>Agaricomycotina</taxon>
        <taxon>Agaricomycetes</taxon>
        <taxon>Agaricomycetidae</taxon>
        <taxon>Agaricales</taxon>
        <taxon>Agaricineae</taxon>
        <taxon>Strophariaceae</taxon>
        <taxon>Pholiota</taxon>
    </lineage>
</organism>
<feature type="region of interest" description="Disordered" evidence="1">
    <location>
        <begin position="1"/>
        <end position="47"/>
    </location>
</feature>
<accession>A0A9P5YT94</accession>
<name>A0A9P5YT94_9AGAR</name>
<comment type="caution">
    <text evidence="2">The sequence shown here is derived from an EMBL/GenBank/DDBJ whole genome shotgun (WGS) entry which is preliminary data.</text>
</comment>